<dbReference type="AlphaFoldDB" id="A0A7G2C7R9"/>
<dbReference type="VEuPathDB" id="TriTrypDB:ADEAN_000253400"/>
<evidence type="ECO:0000313" key="1">
    <source>
        <dbReference type="EMBL" id="CAD2215081.1"/>
    </source>
</evidence>
<organism evidence="1 2">
    <name type="scientific">Angomonas deanei</name>
    <dbReference type="NCBI Taxonomy" id="59799"/>
    <lineage>
        <taxon>Eukaryota</taxon>
        <taxon>Discoba</taxon>
        <taxon>Euglenozoa</taxon>
        <taxon>Kinetoplastea</taxon>
        <taxon>Metakinetoplastina</taxon>
        <taxon>Trypanosomatida</taxon>
        <taxon>Trypanosomatidae</taxon>
        <taxon>Strigomonadinae</taxon>
        <taxon>Angomonas</taxon>
    </lineage>
</organism>
<proteinExistence type="predicted"/>
<reference evidence="1 2" key="1">
    <citation type="submission" date="2020-08" db="EMBL/GenBank/DDBJ databases">
        <authorList>
            <person name="Newling K."/>
            <person name="Davey J."/>
            <person name="Forrester S."/>
        </authorList>
    </citation>
    <scope>NUCLEOTIDE SEQUENCE [LARGE SCALE GENOMIC DNA]</scope>
    <source>
        <strain evidence="2">Crithidia deanei Carvalho (ATCC PRA-265)</strain>
    </source>
</reference>
<accession>A0A7G2C7R9</accession>
<evidence type="ECO:0000313" key="2">
    <source>
        <dbReference type="Proteomes" id="UP000515908"/>
    </source>
</evidence>
<protein>
    <submittedName>
        <fullName evidence="1">Uncharacterized protein</fullName>
    </submittedName>
</protein>
<dbReference type="EMBL" id="LR877148">
    <property type="protein sequence ID" value="CAD2215081.1"/>
    <property type="molecule type" value="Genomic_DNA"/>
</dbReference>
<sequence length="213" mass="23966">MGDDAAIYSVVCRLHTPQEGCPPKYTGMPDWMSDVGAPQYKDPPFLFPKLPFNQLTVFIFTLLKITNVHGTPKTQPIAWTITKAFMDDNNVARQGRFVLPWLDDGDCPEAILKRLHTERLDKVFISSLKDKSIQFHEPPSTVTISQGLPLLIPQLVDITAGSPQPRQLLMPGPMKKQFPSYTYEGQVGCTLITQNNMCFNGIVPQELLPRYFS</sequence>
<dbReference type="Proteomes" id="UP000515908">
    <property type="component" value="Chromosome 04"/>
</dbReference>
<name>A0A7G2C7R9_9TRYP</name>
<keyword evidence="2" id="KW-1185">Reference proteome</keyword>
<dbReference type="OrthoDB" id="244021at2759"/>
<gene>
    <name evidence="1" type="ORF">ADEAN_000253400</name>
</gene>